<dbReference type="AlphaFoldDB" id="A0A2Z7CB58"/>
<gene>
    <name evidence="1" type="ORF">F511_34948</name>
</gene>
<evidence type="ECO:0000313" key="1">
    <source>
        <dbReference type="EMBL" id="KZV43893.1"/>
    </source>
</evidence>
<dbReference type="Proteomes" id="UP000250235">
    <property type="component" value="Unassembled WGS sequence"/>
</dbReference>
<dbReference type="EMBL" id="KQ997594">
    <property type="protein sequence ID" value="KZV43893.1"/>
    <property type="molecule type" value="Genomic_DNA"/>
</dbReference>
<evidence type="ECO:0000313" key="2">
    <source>
        <dbReference type="Proteomes" id="UP000250235"/>
    </source>
</evidence>
<organism evidence="1 2">
    <name type="scientific">Dorcoceras hygrometricum</name>
    <dbReference type="NCBI Taxonomy" id="472368"/>
    <lineage>
        <taxon>Eukaryota</taxon>
        <taxon>Viridiplantae</taxon>
        <taxon>Streptophyta</taxon>
        <taxon>Embryophyta</taxon>
        <taxon>Tracheophyta</taxon>
        <taxon>Spermatophyta</taxon>
        <taxon>Magnoliopsida</taxon>
        <taxon>eudicotyledons</taxon>
        <taxon>Gunneridae</taxon>
        <taxon>Pentapetalae</taxon>
        <taxon>asterids</taxon>
        <taxon>lamiids</taxon>
        <taxon>Lamiales</taxon>
        <taxon>Gesneriaceae</taxon>
        <taxon>Didymocarpoideae</taxon>
        <taxon>Trichosporeae</taxon>
        <taxon>Loxocarpinae</taxon>
        <taxon>Dorcoceras</taxon>
    </lineage>
</organism>
<reference evidence="1 2" key="1">
    <citation type="journal article" date="2015" name="Proc. Natl. Acad. Sci. U.S.A.">
        <title>The resurrection genome of Boea hygrometrica: A blueprint for survival of dehydration.</title>
        <authorList>
            <person name="Xiao L."/>
            <person name="Yang G."/>
            <person name="Zhang L."/>
            <person name="Yang X."/>
            <person name="Zhao S."/>
            <person name="Ji Z."/>
            <person name="Zhou Q."/>
            <person name="Hu M."/>
            <person name="Wang Y."/>
            <person name="Chen M."/>
            <person name="Xu Y."/>
            <person name="Jin H."/>
            <person name="Xiao X."/>
            <person name="Hu G."/>
            <person name="Bao F."/>
            <person name="Hu Y."/>
            <person name="Wan P."/>
            <person name="Li L."/>
            <person name="Deng X."/>
            <person name="Kuang T."/>
            <person name="Xiang C."/>
            <person name="Zhu J.K."/>
            <person name="Oliver M.J."/>
            <person name="He Y."/>
        </authorList>
    </citation>
    <scope>NUCLEOTIDE SEQUENCE [LARGE SCALE GENOMIC DNA]</scope>
    <source>
        <strain evidence="2">cv. XS01</strain>
    </source>
</reference>
<accession>A0A2Z7CB58</accession>
<proteinExistence type="predicted"/>
<sequence length="214" mass="24760">MIGVSLTRVSNPRLARTNFTRKSALQRLTVVVLLIRSTTEITIPSLVCTRKRDEYLMDRISSSRQSEQVRRRQLRTAAAARDGRLRKRGGGGHEELSIQQLYLLVKIQQLYGLVFMDVLPVVVMSKFDDFVIGSCWLNQYKVWFNRQQLVAKSLFRCYKRLRKFQQMHCSSADASFFINISSCFPLIRNQQLHCDFKFSGCFIHFQVPAVALST</sequence>
<protein>
    <submittedName>
        <fullName evidence="1">Uncharacterized protein</fullName>
    </submittedName>
</protein>
<keyword evidence="2" id="KW-1185">Reference proteome</keyword>
<name>A0A2Z7CB58_9LAMI</name>